<dbReference type="Pfam" id="PF00005">
    <property type="entry name" value="ABC_tran"/>
    <property type="match status" value="2"/>
</dbReference>
<evidence type="ECO:0000256" key="6">
    <source>
        <dbReference type="ARBA" id="ARBA00022840"/>
    </source>
</evidence>
<evidence type="ECO:0000313" key="11">
    <source>
        <dbReference type="Proteomes" id="UP000234775"/>
    </source>
</evidence>
<keyword evidence="7" id="KW-1278">Translocase</keyword>
<dbReference type="InterPro" id="IPR003439">
    <property type="entry name" value="ABC_transporter-like_ATP-bd"/>
</dbReference>
<dbReference type="InterPro" id="IPR050095">
    <property type="entry name" value="ECF_ABC_transporter_ATP-bd"/>
</dbReference>
<dbReference type="GO" id="GO:0005524">
    <property type="term" value="F:ATP binding"/>
    <property type="evidence" value="ECO:0007669"/>
    <property type="project" value="UniProtKB-KW"/>
</dbReference>
<evidence type="ECO:0000256" key="2">
    <source>
        <dbReference type="ARBA" id="ARBA00005417"/>
    </source>
</evidence>
<comment type="subcellular location">
    <subcellularLocation>
        <location evidence="1">Cell membrane</location>
        <topology evidence="1">Peripheral membrane protein</topology>
    </subcellularLocation>
</comment>
<dbReference type="SUPFAM" id="SSF52540">
    <property type="entry name" value="P-loop containing nucleoside triphosphate hydrolases"/>
    <property type="match status" value="2"/>
</dbReference>
<keyword evidence="11" id="KW-1185">Reference proteome</keyword>
<evidence type="ECO:0000256" key="3">
    <source>
        <dbReference type="ARBA" id="ARBA00022448"/>
    </source>
</evidence>
<evidence type="ECO:0000256" key="7">
    <source>
        <dbReference type="ARBA" id="ARBA00022967"/>
    </source>
</evidence>
<dbReference type="GO" id="GO:0043190">
    <property type="term" value="C:ATP-binding cassette (ABC) transporter complex"/>
    <property type="evidence" value="ECO:0007669"/>
    <property type="project" value="TreeGrafter"/>
</dbReference>
<dbReference type="InterPro" id="IPR022216">
    <property type="entry name" value="ABC_Co_transporter"/>
</dbReference>
<dbReference type="PANTHER" id="PTHR43553:SF26">
    <property type="entry name" value="ABC TRANSPORTER ATP-BINDING PROTEIN BC_2655-RELATED"/>
    <property type="match status" value="1"/>
</dbReference>
<reference evidence="10 11" key="1">
    <citation type="submission" date="2017-12" db="EMBL/GenBank/DDBJ databases">
        <title>Phylogenetic diversity of female urinary microbiome.</title>
        <authorList>
            <person name="Thomas-White K."/>
            <person name="Wolfe A.J."/>
        </authorList>
    </citation>
    <scope>NUCLEOTIDE SEQUENCE [LARGE SCALE GENOMIC DNA]</scope>
    <source>
        <strain evidence="10 11">UMB0844</strain>
    </source>
</reference>
<keyword evidence="3" id="KW-0813">Transport</keyword>
<accession>A0A2I1K9E7</accession>
<dbReference type="InterPro" id="IPR003593">
    <property type="entry name" value="AAA+_ATPase"/>
</dbReference>
<evidence type="ECO:0000256" key="4">
    <source>
        <dbReference type="ARBA" id="ARBA00022475"/>
    </source>
</evidence>
<name>A0A2I1K9E7_9LACT</name>
<feature type="domain" description="ABC transporter" evidence="9">
    <location>
        <begin position="37"/>
        <end position="251"/>
    </location>
</feature>
<keyword evidence="5" id="KW-0547">Nucleotide-binding</keyword>
<dbReference type="OrthoDB" id="501320at2"/>
<dbReference type="Pfam" id="PF12558">
    <property type="entry name" value="DUF3744"/>
    <property type="match status" value="1"/>
</dbReference>
<comment type="similarity">
    <text evidence="2">Belongs to the ABC transporter superfamily.</text>
</comment>
<dbReference type="SMART" id="SM00382">
    <property type="entry name" value="AAA"/>
    <property type="match status" value="2"/>
</dbReference>
<dbReference type="InterPro" id="IPR027417">
    <property type="entry name" value="P-loop_NTPase"/>
</dbReference>
<organism evidence="10 11">
    <name type="scientific">Aerococcus christensenii</name>
    <dbReference type="NCBI Taxonomy" id="87541"/>
    <lineage>
        <taxon>Bacteria</taxon>
        <taxon>Bacillati</taxon>
        <taxon>Bacillota</taxon>
        <taxon>Bacilli</taxon>
        <taxon>Lactobacillales</taxon>
        <taxon>Aerococcaceae</taxon>
        <taxon>Aerococcus</taxon>
    </lineage>
</organism>
<dbReference type="PANTHER" id="PTHR43553">
    <property type="entry name" value="HEAVY METAL TRANSPORTER"/>
    <property type="match status" value="1"/>
</dbReference>
<keyword evidence="8" id="KW-0472">Membrane</keyword>
<gene>
    <name evidence="10" type="ORF">CYJ27_01980</name>
</gene>
<dbReference type="PROSITE" id="PS50893">
    <property type="entry name" value="ABC_TRANSPORTER_2"/>
    <property type="match status" value="2"/>
</dbReference>
<sequence>MRKTRISHYFFKRICNIIILIETMRTRGGETVPKPWIQLKHVSYYYPNTGKNALLDVNVTLYHGDKILVLGANGSGKSTFLKVLQDQLPKEGDLSGQVIHFDEGEEADTPQTELLEEKKVTDAWLSRTAVAERWHSIVNQHASVEDIQELSSGEKEILRMARQLQARRDVYIFDEPLKRLSPERQQIFVDIIDDFHVHTNATIIIAEHQLEQMMTRPIDRVLVFSEGRIVYDGSLDKLLTTNILTALEIREPLYITAMRYAGYPLHQVYNISHVDQLFGRQLRQIIQNWMAMLPRFRYDASTEPLLQLDDVSVLVNSKYQRGLFHLNLTIHKGDLVSMVGKNGSGKTLLAKLLSGSLPAESGNIYWRGREISTEDLSKEVGYVSKCVLEYDKGDTVYSYMEKYAEKYGDKESDDIEQALEKAGLLIFKDCPLERLSAISKQKMLIAQALLPSPQLLVVEELTAGYDFVHFREIMRILYRLNKKYQVAVILTTHDIEVMLEYTRRTLVLLEGKLVADALPIDIVTIPRFLKKAGLRESSLTKFAKRLDLVDPYTFITKFMDYDREMQQGPHT</sequence>
<comment type="caution">
    <text evidence="10">The sequence shown here is derived from an EMBL/GenBank/DDBJ whole genome shotgun (WGS) entry which is preliminary data.</text>
</comment>
<dbReference type="GO" id="GO:0016887">
    <property type="term" value="F:ATP hydrolysis activity"/>
    <property type="evidence" value="ECO:0007669"/>
    <property type="project" value="InterPro"/>
</dbReference>
<keyword evidence="4" id="KW-1003">Cell membrane</keyword>
<feature type="domain" description="ABC transporter" evidence="9">
    <location>
        <begin position="306"/>
        <end position="535"/>
    </location>
</feature>
<dbReference type="Proteomes" id="UP000234775">
    <property type="component" value="Unassembled WGS sequence"/>
</dbReference>
<dbReference type="EMBL" id="PKGZ01000001">
    <property type="protein sequence ID" value="PKY92227.1"/>
    <property type="molecule type" value="Genomic_DNA"/>
</dbReference>
<evidence type="ECO:0000259" key="9">
    <source>
        <dbReference type="PROSITE" id="PS50893"/>
    </source>
</evidence>
<evidence type="ECO:0000313" key="10">
    <source>
        <dbReference type="EMBL" id="PKY92227.1"/>
    </source>
</evidence>
<proteinExistence type="inferred from homology"/>
<evidence type="ECO:0000256" key="8">
    <source>
        <dbReference type="ARBA" id="ARBA00023136"/>
    </source>
</evidence>
<protein>
    <recommendedName>
        <fullName evidence="9">ABC transporter domain-containing protein</fullName>
    </recommendedName>
</protein>
<dbReference type="GO" id="GO:0042626">
    <property type="term" value="F:ATPase-coupled transmembrane transporter activity"/>
    <property type="evidence" value="ECO:0007669"/>
    <property type="project" value="TreeGrafter"/>
</dbReference>
<keyword evidence="6" id="KW-0067">ATP-binding</keyword>
<evidence type="ECO:0000256" key="1">
    <source>
        <dbReference type="ARBA" id="ARBA00004202"/>
    </source>
</evidence>
<evidence type="ECO:0000256" key="5">
    <source>
        <dbReference type="ARBA" id="ARBA00022741"/>
    </source>
</evidence>
<dbReference type="AlphaFoldDB" id="A0A2I1K9E7"/>
<dbReference type="Gene3D" id="3.40.50.300">
    <property type="entry name" value="P-loop containing nucleotide triphosphate hydrolases"/>
    <property type="match status" value="2"/>
</dbReference>